<reference evidence="3" key="1">
    <citation type="submission" date="2023-03" db="EMBL/GenBank/DDBJ databases">
        <title>Andean soil-derived lignocellulolytic bacterial consortium as a source of novel taxa and putative plastic-active enzymes.</title>
        <authorList>
            <person name="Diaz-Garcia L."/>
            <person name="Chuvochina M."/>
            <person name="Feuerriegel G."/>
            <person name="Bunk B."/>
            <person name="Sproer C."/>
            <person name="Streit W.R."/>
            <person name="Rodriguez L.M."/>
            <person name="Overmann J."/>
            <person name="Jimenez D.J."/>
        </authorList>
    </citation>
    <scope>NUCLEOTIDE SEQUENCE</scope>
    <source>
        <strain evidence="3">MAG 2441</strain>
    </source>
</reference>
<evidence type="ECO:0000259" key="1">
    <source>
        <dbReference type="Pfam" id="PF07833"/>
    </source>
</evidence>
<dbReference type="EMBL" id="CP119317">
    <property type="protein sequence ID" value="WEK53913.1"/>
    <property type="molecule type" value="Genomic_DNA"/>
</dbReference>
<feature type="domain" description="Phosphodiester glycosidase" evidence="2">
    <location>
        <begin position="241"/>
        <end position="428"/>
    </location>
</feature>
<dbReference type="PANTHER" id="PTHR40446:SF2">
    <property type="entry name" value="N-ACETYLGLUCOSAMINE-1-PHOSPHODIESTER ALPHA-N-ACETYLGLUCOSAMINIDASE"/>
    <property type="match status" value="1"/>
</dbReference>
<protein>
    <submittedName>
        <fullName evidence="3">Phosphodiester glycosidase family protein</fullName>
    </submittedName>
</protein>
<evidence type="ECO:0000313" key="4">
    <source>
        <dbReference type="Proteomes" id="UP001178662"/>
    </source>
</evidence>
<dbReference type="InterPro" id="IPR036582">
    <property type="entry name" value="Mao_N_sf"/>
</dbReference>
<proteinExistence type="predicted"/>
<sequence>MQPKKSSKIWIPVIAGVLVLATPLNVGPSIIGLPSTVAYAATTSTTQAVTYKLVKQSETIVTSGARQFTYAWVPSDSTKATEMLRFIEIDLTNPYVSLDAMSGKGGSVTTKQSVMSMAKETGAVAGINGDVFSTGSISEGAPMGAQIRSGSFMVSTSQLKGMYAFAVTKDNKALIDQFNFSGKVTAADGAQFELTGMNKSAYRTEPDNAYSHVNGLFIYTSDWTATERPKNSATLPTEALIINDVVTEVSDKTQITTPIPTNGYILRGHYNRDSGKFIKDHLKVGDQVTKQYQLQSQTTQKVYAEGDLKMMVSGHTLLLDNGVAANFTRDINGLSGYADRARTAVGYSKDGNTAYLITVEENGTREGVSLKELQQMLLELGIWKAVNLDGGGSTTMVSRPLGEFQLALTHPTFYGVTQRLVANGIGVYSTAPKGEIKGITASGPQTLFIGQQASYSLKAYDTYYNPIDPTGLTPSWDLVDSLGQFQNGILQVSVPGKTTLNVSSGSATASLPLEVVSGSQIQQLIVEPSTALLQAGGVISMPVKAILTDGRELSVPAESITWEFKGFTGSMNNGKLNVNNVKNNIIAGYAIARYDGFGSVAVLSPGTETLLENFEQSSNSFSFQGAPAQTLGTATIATGVTGRESSKVLSLTYDFNVGAGKRYAYAMINNGAGIAINGNPGSMTLDVLGDKSMNWLRAEALDANGKIVYLTIANQIDWTGWKNIRVDLATAGLKGPAKLTKLYVVSLEEDQDEREKQGEIAFDNISLQYPPQSISVYHPTIVMKVGDKKATVDGTEVTLPGAPFMQAGTNTNYLPLRFVADRLGAEVSWNNTEKKVTVLRGDTMLELWVGRNDMVVNGVRKSVLTPPILVKNSVYVPVRVISEQLGQKVGWVGKTKTITIH</sequence>
<keyword evidence="4" id="KW-1185">Reference proteome</keyword>
<feature type="domain" description="Copper amine oxidase-like N-terminal" evidence="1">
    <location>
        <begin position="791"/>
        <end position="900"/>
    </location>
</feature>
<dbReference type="Proteomes" id="UP001178662">
    <property type="component" value="Chromosome"/>
</dbReference>
<evidence type="ECO:0000313" key="3">
    <source>
        <dbReference type="EMBL" id="WEK53913.1"/>
    </source>
</evidence>
<keyword evidence="3" id="KW-0378">Hydrolase</keyword>
<dbReference type="PANTHER" id="PTHR40446">
    <property type="entry name" value="N-ACETYLGLUCOSAMINE-1-PHOSPHODIESTER ALPHA-N-ACETYLGLUCOSAMINIDASE"/>
    <property type="match status" value="1"/>
</dbReference>
<accession>A0AA95EYX1</accession>
<dbReference type="AlphaFoldDB" id="A0AA95EYX1"/>
<dbReference type="Pfam" id="PF09992">
    <property type="entry name" value="NAGPA"/>
    <property type="match status" value="1"/>
</dbReference>
<dbReference type="SUPFAM" id="SSF55383">
    <property type="entry name" value="Copper amine oxidase, domain N"/>
    <property type="match status" value="1"/>
</dbReference>
<dbReference type="Gene3D" id="3.30.457.10">
    <property type="entry name" value="Copper amine oxidase-like, N-terminal domain"/>
    <property type="match status" value="1"/>
</dbReference>
<evidence type="ECO:0000259" key="2">
    <source>
        <dbReference type="Pfam" id="PF09992"/>
    </source>
</evidence>
<organism evidence="3 4">
    <name type="scientific">Candidatus Cohnella colombiensis</name>
    <dbReference type="NCBI Taxonomy" id="3121368"/>
    <lineage>
        <taxon>Bacteria</taxon>
        <taxon>Bacillati</taxon>
        <taxon>Bacillota</taxon>
        <taxon>Bacilli</taxon>
        <taxon>Bacillales</taxon>
        <taxon>Paenibacillaceae</taxon>
        <taxon>Cohnella</taxon>
    </lineage>
</organism>
<keyword evidence="3" id="KW-0326">Glycosidase</keyword>
<dbReference type="GO" id="GO:0016798">
    <property type="term" value="F:hydrolase activity, acting on glycosyl bonds"/>
    <property type="evidence" value="ECO:0007669"/>
    <property type="project" value="UniProtKB-KW"/>
</dbReference>
<dbReference type="Pfam" id="PF07833">
    <property type="entry name" value="Cu_amine_oxidN1"/>
    <property type="match status" value="1"/>
</dbReference>
<gene>
    <name evidence="3" type="ORF">P0Y55_15305</name>
</gene>
<dbReference type="InterPro" id="IPR012854">
    <property type="entry name" value="Cu_amine_oxidase-like_N"/>
</dbReference>
<dbReference type="InterPro" id="IPR018711">
    <property type="entry name" value="NAGPA"/>
</dbReference>
<name>A0AA95EYX1_9BACL</name>